<dbReference type="EMBL" id="CM044703">
    <property type="protein sequence ID" value="KAI5670172.1"/>
    <property type="molecule type" value="Genomic_DNA"/>
</dbReference>
<keyword evidence="2" id="KW-1185">Reference proteome</keyword>
<dbReference type="Proteomes" id="UP001060085">
    <property type="component" value="Linkage Group LG03"/>
</dbReference>
<gene>
    <name evidence="1" type="ORF">M9H77_10536</name>
</gene>
<comment type="caution">
    <text evidence="1">The sequence shown here is derived from an EMBL/GenBank/DDBJ whole genome shotgun (WGS) entry which is preliminary data.</text>
</comment>
<reference evidence="2" key="1">
    <citation type="journal article" date="2023" name="Nat. Plants">
        <title>Single-cell RNA sequencing provides a high-resolution roadmap for understanding the multicellular compartmentation of specialized metabolism.</title>
        <authorList>
            <person name="Sun S."/>
            <person name="Shen X."/>
            <person name="Li Y."/>
            <person name="Li Y."/>
            <person name="Wang S."/>
            <person name="Li R."/>
            <person name="Zhang H."/>
            <person name="Shen G."/>
            <person name="Guo B."/>
            <person name="Wei J."/>
            <person name="Xu J."/>
            <person name="St-Pierre B."/>
            <person name="Chen S."/>
            <person name="Sun C."/>
        </authorList>
    </citation>
    <scope>NUCLEOTIDE SEQUENCE [LARGE SCALE GENOMIC DNA]</scope>
</reference>
<evidence type="ECO:0000313" key="2">
    <source>
        <dbReference type="Proteomes" id="UP001060085"/>
    </source>
</evidence>
<name>A0ACC0BC05_CATRO</name>
<evidence type="ECO:0000313" key="1">
    <source>
        <dbReference type="EMBL" id="KAI5670172.1"/>
    </source>
</evidence>
<proteinExistence type="predicted"/>
<protein>
    <submittedName>
        <fullName evidence="1">Uncharacterized protein</fullName>
    </submittedName>
</protein>
<accession>A0ACC0BC05</accession>
<sequence length="507" mass="57869">MLSSLKDFFVLLLPFFIGIAFIYKLWNFTSKKNLPPSPRRLPIIGNLHQLSKFPQRSLRTLSEKYGPVMLLHFGSKPVLVISSAEAAKEVMKINDVSFADRPKWYAAGRVLYEFKDMTFSPYGEYWRQARSICVLQLLSNKRVQSFKGIREEEIRAMLEKINQASNNSSIINGDEIFSTLTNDIIGRSAFGRKFSEEESGSKLRKVLQDLPPLLGSFNVGDFIPWLSWVNYLNGFEKKLNQVSKDCDQYLEQVIDDTRKRDEENGANNNGGNHGNFVSVLLHLQKEDVKGFPSEKDFLKAIILDMIVGGTDTTHLLLHWVITELLKNKHVMTKLQKEVREIVGRKWEITDEDKEKMKYLHAVIKEALRLHPSLPLLVPRVAREDINLMGYRVAKGTEVIINAWAIARDPSYWDEAEEFKPERFLSNNFDFKGLNFEYIPFGSGRRSCPGSSFAIPIVEHTVAHLMHKFNIELPNGVSAEDFDPTDAVGLVSHDQNPLSFVATPVTIF</sequence>
<organism evidence="1 2">
    <name type="scientific">Catharanthus roseus</name>
    <name type="common">Madagascar periwinkle</name>
    <name type="synonym">Vinca rosea</name>
    <dbReference type="NCBI Taxonomy" id="4058"/>
    <lineage>
        <taxon>Eukaryota</taxon>
        <taxon>Viridiplantae</taxon>
        <taxon>Streptophyta</taxon>
        <taxon>Embryophyta</taxon>
        <taxon>Tracheophyta</taxon>
        <taxon>Spermatophyta</taxon>
        <taxon>Magnoliopsida</taxon>
        <taxon>eudicotyledons</taxon>
        <taxon>Gunneridae</taxon>
        <taxon>Pentapetalae</taxon>
        <taxon>asterids</taxon>
        <taxon>lamiids</taxon>
        <taxon>Gentianales</taxon>
        <taxon>Apocynaceae</taxon>
        <taxon>Rauvolfioideae</taxon>
        <taxon>Vinceae</taxon>
        <taxon>Catharanthinae</taxon>
        <taxon>Catharanthus</taxon>
    </lineage>
</organism>